<evidence type="ECO:0000313" key="2">
    <source>
        <dbReference type="EMBL" id="CED85571.1"/>
    </source>
</evidence>
<name>A0A0F7SVJ5_PHARH</name>
<accession>A0A0F7SVJ5</accession>
<dbReference type="EMBL" id="LN483332">
    <property type="protein sequence ID" value="CED85571.1"/>
    <property type="molecule type" value="Genomic_DNA"/>
</dbReference>
<dbReference type="AlphaFoldDB" id="A0A0F7SVJ5"/>
<feature type="region of interest" description="Disordered" evidence="1">
    <location>
        <begin position="15"/>
        <end position="95"/>
    </location>
</feature>
<reference evidence="2" key="1">
    <citation type="submission" date="2014-08" db="EMBL/GenBank/DDBJ databases">
        <authorList>
            <person name="Sharma Rahul"/>
            <person name="Thines Marco"/>
        </authorList>
    </citation>
    <scope>NUCLEOTIDE SEQUENCE</scope>
</reference>
<feature type="compositionally biased region" description="Polar residues" evidence="1">
    <location>
        <begin position="50"/>
        <end position="74"/>
    </location>
</feature>
<evidence type="ECO:0000256" key="1">
    <source>
        <dbReference type="SAM" id="MobiDB-lite"/>
    </source>
</evidence>
<organism evidence="2">
    <name type="scientific">Phaffia rhodozyma</name>
    <name type="common">Yeast</name>
    <name type="synonym">Xanthophyllomyces dendrorhous</name>
    <dbReference type="NCBI Taxonomy" id="264483"/>
    <lineage>
        <taxon>Eukaryota</taxon>
        <taxon>Fungi</taxon>
        <taxon>Dikarya</taxon>
        <taxon>Basidiomycota</taxon>
        <taxon>Agaricomycotina</taxon>
        <taxon>Tremellomycetes</taxon>
        <taxon>Cystofilobasidiales</taxon>
        <taxon>Mrakiaceae</taxon>
        <taxon>Phaffia</taxon>
    </lineage>
</organism>
<proteinExistence type="predicted"/>
<feature type="compositionally biased region" description="Basic and acidic residues" evidence="1">
    <location>
        <begin position="15"/>
        <end position="35"/>
    </location>
</feature>
<sequence>MAKWDGMVMLVDGEGKRVENENSHLNHHLHQERQQQPEQFNQPHHHRSLPSMSNQYQAIPTSDETSPRESTSSDSQRRQNARPRTVPTPRDFNPPPPASWKRALLLAVIAFLFWFSLRLSNSKNMVKHKSIDEIYKEKIESRYGPNVVHAKRYSNEHKFRPAASPVITERTKDGRIRLRGANPAGVQ</sequence>
<protein>
    <submittedName>
        <fullName evidence="2">Uncharacterized protein</fullName>
    </submittedName>
</protein>